<evidence type="ECO:0000256" key="2">
    <source>
        <dbReference type="ARBA" id="ARBA00022553"/>
    </source>
</evidence>
<dbReference type="GO" id="GO:0036002">
    <property type="term" value="F:pre-mRNA binding"/>
    <property type="evidence" value="ECO:0007669"/>
    <property type="project" value="TreeGrafter"/>
</dbReference>
<dbReference type="FunFam" id="3.30.70.330:FF:000397">
    <property type="entry name" value="RNA binding protein Nrd1"/>
    <property type="match status" value="1"/>
</dbReference>
<dbReference type="FunFam" id="1.25.40.90:FF:000026">
    <property type="entry name" value="RNA binding protein Nrd1"/>
    <property type="match status" value="1"/>
</dbReference>
<dbReference type="Gene3D" id="3.30.70.330">
    <property type="match status" value="1"/>
</dbReference>
<evidence type="ECO:0000256" key="7">
    <source>
        <dbReference type="PROSITE-ProRule" id="PRU00176"/>
    </source>
</evidence>
<dbReference type="GO" id="GO:0031126">
    <property type="term" value="P:sno(s)RNA 3'-end processing"/>
    <property type="evidence" value="ECO:0007669"/>
    <property type="project" value="UniProtKB-ARBA"/>
</dbReference>
<dbReference type="Gene3D" id="1.25.40.90">
    <property type="match status" value="1"/>
</dbReference>
<evidence type="ECO:0000256" key="5">
    <source>
        <dbReference type="ARBA" id="ARBA00023187"/>
    </source>
</evidence>
<feature type="region of interest" description="Disordered" evidence="8">
    <location>
        <begin position="182"/>
        <end position="205"/>
    </location>
</feature>
<dbReference type="Pfam" id="PF04818">
    <property type="entry name" value="CID"/>
    <property type="match status" value="1"/>
</dbReference>
<dbReference type="InterPro" id="IPR012677">
    <property type="entry name" value="Nucleotide-bd_a/b_plait_sf"/>
</dbReference>
<dbReference type="InterPro" id="IPR048892">
    <property type="entry name" value="Nrd1_Seb1_dom2"/>
</dbReference>
<dbReference type="InterPro" id="IPR006569">
    <property type="entry name" value="CID_dom"/>
</dbReference>
<keyword evidence="3" id="KW-0507">mRNA processing</keyword>
<keyword evidence="4 7" id="KW-0694">RNA-binding</keyword>
<dbReference type="GO" id="GO:0000974">
    <property type="term" value="C:Prp19 complex"/>
    <property type="evidence" value="ECO:0007669"/>
    <property type="project" value="TreeGrafter"/>
</dbReference>
<dbReference type="InterPro" id="IPR008942">
    <property type="entry name" value="ENTH_VHS"/>
</dbReference>
<dbReference type="SUPFAM" id="SSF48464">
    <property type="entry name" value="ENTH/VHS domain"/>
    <property type="match status" value="1"/>
</dbReference>
<dbReference type="PANTHER" id="PTHR14089:SF2">
    <property type="entry name" value="PRE-MRNA-SPLICING FACTOR CWC2"/>
    <property type="match status" value="1"/>
</dbReference>
<dbReference type="GO" id="GO:0071007">
    <property type="term" value="C:U2-type catalytic step 2 spliceosome"/>
    <property type="evidence" value="ECO:0007669"/>
    <property type="project" value="TreeGrafter"/>
</dbReference>
<dbReference type="GO" id="GO:0071006">
    <property type="term" value="C:U2-type catalytic step 1 spliceosome"/>
    <property type="evidence" value="ECO:0007669"/>
    <property type="project" value="TreeGrafter"/>
</dbReference>
<feature type="compositionally biased region" description="Low complexity" evidence="8">
    <location>
        <begin position="225"/>
        <end position="237"/>
    </location>
</feature>
<feature type="region of interest" description="Disordered" evidence="8">
    <location>
        <begin position="384"/>
        <end position="516"/>
    </location>
</feature>
<dbReference type="SUPFAM" id="SSF54928">
    <property type="entry name" value="RNA-binding domain, RBD"/>
    <property type="match status" value="1"/>
</dbReference>
<keyword evidence="3" id="KW-0747">Spliceosome</keyword>
<dbReference type="GO" id="GO:0006369">
    <property type="term" value="P:termination of RNA polymerase II transcription"/>
    <property type="evidence" value="ECO:0007669"/>
    <property type="project" value="UniProtKB-ARBA"/>
</dbReference>
<gene>
    <name evidence="11" type="ORF">GX51_02603</name>
</gene>
<feature type="compositionally biased region" description="Basic and acidic residues" evidence="8">
    <location>
        <begin position="440"/>
        <end position="485"/>
    </location>
</feature>
<feature type="region of interest" description="Disordered" evidence="8">
    <location>
        <begin position="225"/>
        <end position="262"/>
    </location>
</feature>
<dbReference type="PANTHER" id="PTHR14089">
    <property type="entry name" value="PRE-MRNA-SPLICING FACTOR RBM22"/>
    <property type="match status" value="1"/>
</dbReference>
<evidence type="ECO:0000256" key="1">
    <source>
        <dbReference type="ARBA" id="ARBA00004123"/>
    </source>
</evidence>
<feature type="region of interest" description="Disordered" evidence="8">
    <location>
        <begin position="659"/>
        <end position="772"/>
    </location>
</feature>
<keyword evidence="12" id="KW-1185">Reference proteome</keyword>
<feature type="domain" description="RRM" evidence="9">
    <location>
        <begin position="529"/>
        <end position="599"/>
    </location>
</feature>
<evidence type="ECO:0000259" key="9">
    <source>
        <dbReference type="PROSITE" id="PS50102"/>
    </source>
</evidence>
<protein>
    <submittedName>
        <fullName evidence="11">Protein NRD1</fullName>
    </submittedName>
</protein>
<feature type="compositionally biased region" description="Basic residues" evidence="8">
    <location>
        <begin position="710"/>
        <end position="726"/>
    </location>
</feature>
<feature type="region of interest" description="Disordered" evidence="8">
    <location>
        <begin position="800"/>
        <end position="830"/>
    </location>
</feature>
<comment type="subcellular location">
    <subcellularLocation>
        <location evidence="1">Nucleus</location>
    </subcellularLocation>
</comment>
<reference evidence="11 12" key="1">
    <citation type="submission" date="2017-10" db="EMBL/GenBank/DDBJ databases">
        <title>Comparative genomics in systemic dimorphic fungi from Ajellomycetaceae.</title>
        <authorList>
            <person name="Munoz J.F."/>
            <person name="Mcewen J.G."/>
            <person name="Clay O.K."/>
            <person name="Cuomo C.A."/>
        </authorList>
    </citation>
    <scope>NUCLEOTIDE SEQUENCE [LARGE SCALE GENOMIC DNA]</scope>
    <source>
        <strain evidence="11 12">UAMH130</strain>
    </source>
</reference>
<dbReference type="EMBL" id="PDNC01000025">
    <property type="protein sequence ID" value="PGH06012.1"/>
    <property type="molecule type" value="Genomic_DNA"/>
</dbReference>
<dbReference type="OrthoDB" id="79367at2759"/>
<feature type="compositionally biased region" description="Low complexity" evidence="8">
    <location>
        <begin position="803"/>
        <end position="822"/>
    </location>
</feature>
<dbReference type="STRING" id="2060905.A0A2B7XBA4"/>
<keyword evidence="5" id="KW-0508">mRNA splicing</keyword>
<evidence type="ECO:0000259" key="10">
    <source>
        <dbReference type="PROSITE" id="PS51391"/>
    </source>
</evidence>
<dbReference type="GO" id="GO:0031124">
    <property type="term" value="P:mRNA 3'-end processing"/>
    <property type="evidence" value="ECO:0007669"/>
    <property type="project" value="UniProtKB-ARBA"/>
</dbReference>
<dbReference type="SMART" id="SM00582">
    <property type="entry name" value="RPR"/>
    <property type="match status" value="1"/>
</dbReference>
<comment type="caution">
    <text evidence="11">The sequence shown here is derived from an EMBL/GenBank/DDBJ whole genome shotgun (WGS) entry which is preliminary data.</text>
</comment>
<feature type="compositionally biased region" description="Basic and acidic residues" evidence="8">
    <location>
        <begin position="754"/>
        <end position="763"/>
    </location>
</feature>
<keyword evidence="2" id="KW-0597">Phosphoprotein</keyword>
<dbReference type="GO" id="GO:0017070">
    <property type="term" value="F:U6 snRNA binding"/>
    <property type="evidence" value="ECO:0007669"/>
    <property type="project" value="TreeGrafter"/>
</dbReference>
<keyword evidence="6" id="KW-0539">Nucleus</keyword>
<feature type="compositionally biased region" description="Basic and acidic residues" evidence="8">
    <location>
        <begin position="404"/>
        <end position="425"/>
    </location>
</feature>
<feature type="compositionally biased region" description="Basic and acidic residues" evidence="8">
    <location>
        <begin position="684"/>
        <end position="701"/>
    </location>
</feature>
<evidence type="ECO:0000256" key="6">
    <source>
        <dbReference type="ARBA" id="ARBA00023242"/>
    </source>
</evidence>
<dbReference type="InterPro" id="IPR000504">
    <property type="entry name" value="RRM_dom"/>
</dbReference>
<evidence type="ECO:0000313" key="12">
    <source>
        <dbReference type="Proteomes" id="UP000224080"/>
    </source>
</evidence>
<evidence type="ECO:0000313" key="11">
    <source>
        <dbReference type="EMBL" id="PGH06012.1"/>
    </source>
</evidence>
<dbReference type="Proteomes" id="UP000224080">
    <property type="component" value="Unassembled WGS sequence"/>
</dbReference>
<dbReference type="InterPro" id="IPR039171">
    <property type="entry name" value="Cwc2/Slt11"/>
</dbReference>
<dbReference type="GO" id="GO:0008380">
    <property type="term" value="P:RNA splicing"/>
    <property type="evidence" value="ECO:0007669"/>
    <property type="project" value="UniProtKB-KW"/>
</dbReference>
<dbReference type="Pfam" id="PF00076">
    <property type="entry name" value="RRM_1"/>
    <property type="match status" value="1"/>
</dbReference>
<proteinExistence type="predicted"/>
<organism evidence="11 12">
    <name type="scientific">Blastomyces parvus</name>
    <dbReference type="NCBI Taxonomy" id="2060905"/>
    <lineage>
        <taxon>Eukaryota</taxon>
        <taxon>Fungi</taxon>
        <taxon>Dikarya</taxon>
        <taxon>Ascomycota</taxon>
        <taxon>Pezizomycotina</taxon>
        <taxon>Eurotiomycetes</taxon>
        <taxon>Eurotiomycetidae</taxon>
        <taxon>Onygenales</taxon>
        <taxon>Ajellomycetaceae</taxon>
        <taxon>Blastomyces</taxon>
    </lineage>
</organism>
<dbReference type="CDD" id="cd16984">
    <property type="entry name" value="CID_Nrd1_like"/>
    <property type="match status" value="1"/>
</dbReference>
<dbReference type="PROSITE" id="PS51391">
    <property type="entry name" value="CID"/>
    <property type="match status" value="1"/>
</dbReference>
<feature type="compositionally biased region" description="Polar residues" evidence="8">
    <location>
        <begin position="238"/>
        <end position="248"/>
    </location>
</feature>
<dbReference type="PROSITE" id="PS50102">
    <property type="entry name" value="RRM"/>
    <property type="match status" value="1"/>
</dbReference>
<sequence>MSSAVAELDGYLQSMLALKPPGVSASKISIITSLCAANVQSESVLVQKIYTHFKRAPGTHKLGVLYVVDSVTRQWVESARRAGQTVGSGAPDGTFAAGVNRVTELLPVLMTDIINNAPEYQKDKIKKLVDIWERGYTFPAPLLASFKEKLNGPVSQNVESTTPVGSPAPNFVSLGGAQHAALPSSSSSAVAGTTTAAGPGQTTAAPDTSSILKALADMAKNSTAATAAPGAPAQTSPHSIYNAQNPIQQPMPASVDPAAQQSNGQAVNPYAAAAAAGNLASQFAGLSNMAQNPNMFQNQAQASAAAANPLAAAAAAPQNPLAALMPQAGALPPETLQQLSLLQLMAAQGIPQEQWATALQILSLSNTANTGMANMNPAAALAAFGQQQPAASQNAWGAPAPDTASRDRDRDHRVGSREHEREDYGRSPPGGYRRRSRSPGWDRRREVSPPRRRDSPVYGEYHGDSPNRNRDARDARGRRPGEYRQRSPPGRRRRSPTPPRKEASLPPPGPKFLERDYSIGQGNIKVLSRTLFVGGVTSSEAHLRSLFGRYGVVQTCIVNIDKRHAFVKMINRHDAIAAREGMEQYKSGDMQLRTRWGVGFGPRDCSDYQTGISIIPIERLTDADRKWMLNAEYGGTGGKPIESFMVVEEPDIEIGAGVSSKAISRRMATDQGGKRGPQSTRTNMEPERFRRPNRGPMDDGHGPGPAHNPAHGHGHGQAHSHGHGHGHGQGQMSSSGVSGSNGGEHRNGSGHGHGHGDRNDHDGSAGANNANAIGVPPAVPGFGFTFPGMHMFPGFMMGGAGAATGAQGQQGQTTESSSTPSGQGQGQGQG</sequence>
<dbReference type="GO" id="GO:0010629">
    <property type="term" value="P:negative regulation of gene expression"/>
    <property type="evidence" value="ECO:0007669"/>
    <property type="project" value="UniProtKB-ARBA"/>
</dbReference>
<evidence type="ECO:0000256" key="4">
    <source>
        <dbReference type="ARBA" id="ARBA00022884"/>
    </source>
</evidence>
<dbReference type="SMART" id="SM00360">
    <property type="entry name" value="RRM"/>
    <property type="match status" value="1"/>
</dbReference>
<accession>A0A2B7XBA4</accession>
<evidence type="ECO:0000256" key="3">
    <source>
        <dbReference type="ARBA" id="ARBA00022728"/>
    </source>
</evidence>
<evidence type="ECO:0000256" key="8">
    <source>
        <dbReference type="SAM" id="MobiDB-lite"/>
    </source>
</evidence>
<name>A0A2B7XBA4_9EURO</name>
<dbReference type="AlphaFoldDB" id="A0A2B7XBA4"/>
<dbReference type="InterPro" id="IPR035979">
    <property type="entry name" value="RBD_domain_sf"/>
</dbReference>
<dbReference type="Pfam" id="PF21380">
    <property type="entry name" value="Nrd1-Seb1_dom2"/>
    <property type="match status" value="1"/>
</dbReference>
<feature type="compositionally biased region" description="Polar residues" evidence="8">
    <location>
        <begin position="385"/>
        <end position="395"/>
    </location>
</feature>
<feature type="domain" description="CID" evidence="10">
    <location>
        <begin position="1"/>
        <end position="154"/>
    </location>
</feature>